<dbReference type="FunFam" id="3.40.630.10:FF:000027">
    <property type="entry name" value="N-fatty-acyl-amino acid synthase/hydrolase PM20D1"/>
    <property type="match status" value="1"/>
</dbReference>
<evidence type="ECO:0000256" key="7">
    <source>
        <dbReference type="PIRSR" id="PIRSR037217-2"/>
    </source>
</evidence>
<evidence type="ECO:0000256" key="2">
    <source>
        <dbReference type="ARBA" id="ARBA00022670"/>
    </source>
</evidence>
<dbReference type="GO" id="GO:0051603">
    <property type="term" value="P:proteolysis involved in protein catabolic process"/>
    <property type="evidence" value="ECO:0007669"/>
    <property type="project" value="TreeGrafter"/>
</dbReference>
<dbReference type="SUPFAM" id="SSF55031">
    <property type="entry name" value="Bacterial exopeptidase dimerisation domain"/>
    <property type="match status" value="1"/>
</dbReference>
<keyword evidence="4" id="KW-0378">Hydrolase</keyword>
<dbReference type="GO" id="GO:0000328">
    <property type="term" value="C:fungal-type vacuole lumen"/>
    <property type="evidence" value="ECO:0007669"/>
    <property type="project" value="TreeGrafter"/>
</dbReference>
<feature type="active site" evidence="6">
    <location>
        <position position="187"/>
    </location>
</feature>
<dbReference type="GO" id="GO:0004181">
    <property type="term" value="F:metallocarboxypeptidase activity"/>
    <property type="evidence" value="ECO:0007669"/>
    <property type="project" value="InterPro"/>
</dbReference>
<feature type="binding site" evidence="7">
    <location>
        <position position="220"/>
    </location>
    <ligand>
        <name>Zn(2+)</name>
        <dbReference type="ChEBI" id="CHEBI:29105"/>
        <label>1</label>
    </ligand>
</feature>
<feature type="domain" description="Peptidase M20 dimerisation" evidence="9">
    <location>
        <begin position="301"/>
        <end position="471"/>
    </location>
</feature>
<evidence type="ECO:0000256" key="5">
    <source>
        <dbReference type="ARBA" id="ARBA00022833"/>
    </source>
</evidence>
<feature type="binding site" evidence="7">
    <location>
        <position position="283"/>
    </location>
    <ligand>
        <name>Zn(2+)</name>
        <dbReference type="ChEBI" id="CHEBI:29105"/>
        <label>2</label>
    </ligand>
</feature>
<evidence type="ECO:0000256" key="3">
    <source>
        <dbReference type="ARBA" id="ARBA00022723"/>
    </source>
</evidence>
<feature type="binding site" evidence="7">
    <location>
        <position position="255"/>
    </location>
    <ligand>
        <name>Zn(2+)</name>
        <dbReference type="ChEBI" id="CHEBI:29105"/>
        <label>1</label>
    </ligand>
</feature>
<dbReference type="GO" id="GO:0046872">
    <property type="term" value="F:metal ion binding"/>
    <property type="evidence" value="ECO:0007669"/>
    <property type="project" value="UniProtKB-KW"/>
</dbReference>
<dbReference type="CDD" id="cd05674">
    <property type="entry name" value="M20_yscS"/>
    <property type="match status" value="1"/>
</dbReference>
<feature type="active site" description="Proton acceptor" evidence="6">
    <location>
        <position position="254"/>
    </location>
</feature>
<keyword evidence="3 7" id="KW-0479">Metal-binding</keyword>
<gene>
    <name evidence="10" type="ORF">FKW77_008694</name>
</gene>
<evidence type="ECO:0000256" key="8">
    <source>
        <dbReference type="SAM" id="MobiDB-lite"/>
    </source>
</evidence>
<evidence type="ECO:0000313" key="11">
    <source>
        <dbReference type="Proteomes" id="UP000316270"/>
    </source>
</evidence>
<dbReference type="InterPro" id="IPR017141">
    <property type="entry name" value="Pept_M20_carboxypep"/>
</dbReference>
<dbReference type="AlphaFoldDB" id="A0A517L7W2"/>
<evidence type="ECO:0000256" key="1">
    <source>
        <dbReference type="ARBA" id="ARBA00006247"/>
    </source>
</evidence>
<dbReference type="STRING" id="50376.A0A517L7W2"/>
<proteinExistence type="inferred from homology"/>
<dbReference type="InterPro" id="IPR002933">
    <property type="entry name" value="Peptidase_M20"/>
</dbReference>
<evidence type="ECO:0000313" key="10">
    <source>
        <dbReference type="EMBL" id="QDS71726.1"/>
    </source>
</evidence>
<dbReference type="InterPro" id="IPR011650">
    <property type="entry name" value="Peptidase_M20_dimer"/>
</dbReference>
<dbReference type="EMBL" id="CP042190">
    <property type="protein sequence ID" value="QDS71726.1"/>
    <property type="molecule type" value="Genomic_DNA"/>
</dbReference>
<reference evidence="10 11" key="1">
    <citation type="submission" date="2019-07" db="EMBL/GenBank/DDBJ databases">
        <title>Finished genome of Venturia effusa.</title>
        <authorList>
            <person name="Young C.A."/>
            <person name="Cox M.P."/>
            <person name="Ganley A.R.D."/>
            <person name="David W.J."/>
        </authorList>
    </citation>
    <scope>NUCLEOTIDE SEQUENCE [LARGE SCALE GENOMIC DNA]</scope>
    <source>
        <strain evidence="11">albino</strain>
    </source>
</reference>
<dbReference type="Gene3D" id="3.40.630.10">
    <property type="entry name" value="Zn peptidases"/>
    <property type="match status" value="1"/>
</dbReference>
<dbReference type="PANTHER" id="PTHR45962">
    <property type="entry name" value="N-FATTY-ACYL-AMINO ACID SYNTHASE/HYDROLASE PM20D1"/>
    <property type="match status" value="1"/>
</dbReference>
<evidence type="ECO:0000256" key="6">
    <source>
        <dbReference type="PIRSR" id="PIRSR037217-1"/>
    </source>
</evidence>
<dbReference type="InterPro" id="IPR047177">
    <property type="entry name" value="Pept_M20A"/>
</dbReference>
<protein>
    <recommendedName>
        <fullName evidence="9">Peptidase M20 dimerisation domain-containing protein</fullName>
    </recommendedName>
</protein>
<comment type="similarity">
    <text evidence="1">Belongs to the peptidase M20A family.</text>
</comment>
<keyword evidence="2" id="KW-0645">Protease</keyword>
<dbReference type="PIRSF" id="PIRSF037217">
    <property type="entry name" value="Carboxypeptidase_S"/>
    <property type="match status" value="1"/>
</dbReference>
<dbReference type="Pfam" id="PF01546">
    <property type="entry name" value="Peptidase_M20"/>
    <property type="match status" value="1"/>
</dbReference>
<feature type="binding site" evidence="7">
    <location>
        <position position="185"/>
    </location>
    <ligand>
        <name>Zn(2+)</name>
        <dbReference type="ChEBI" id="CHEBI:29105"/>
        <label>2</label>
    </ligand>
</feature>
<dbReference type="InterPro" id="IPR036264">
    <property type="entry name" value="Bact_exopeptidase_dim_dom"/>
</dbReference>
<keyword evidence="11" id="KW-1185">Reference proteome</keyword>
<name>A0A517L7W2_9PEZI</name>
<evidence type="ECO:0000259" key="9">
    <source>
        <dbReference type="Pfam" id="PF07687"/>
    </source>
</evidence>
<sequence>MAEKQQLPDINSPLQGSERYRGSTAPPQTSTFKRRLITGLCIFSLCIPTHWVSERYDISLPQIPTPWSHQPSPSSLCRQVPPLFPAVKSKELEEMDAHIASEAFRNASIQRLGGAVRIPTQSFDDMGPIGEDKRWDIFYQFAEFLETEFPRVHAVLGKEVVNEHGLVFTWRGRDGGLKPLVLMAHQDVVPVPGETVDSWTFPPFSGAFDGRHVWGRGSSDCKNSLVGILEAVEELVRAGFVPRRTVVLSFGFDEEISGREGAGRLAPFLLERYGKDGVVAIVDEGANMNTLFGTHFATPGVAEKGYVDIEVIVRMPGGHSSIPPDHNGIGVMSELITHVESNLYSPHLDAQNPYLGLLQCGAAHSPSFPSKLRKLLSKHHSSKSSAATCSQGGKRKDEKDDLALEAAKASPGIKYLMTTSVAVDVINGGVKTNALPERTRAIINHRINIGSHPSDAKQHITSLASTIAKKYNLTLHAFPANASQGETPSSITLRAESTELDTAPVTPTLVDGADGVLGLTPYGILSGTTRALYGEEIVVAPGIMTGNTDTRYYWDLTRHIFRYMPGWDPEEEGLGNM</sequence>
<dbReference type="Gene3D" id="3.30.70.360">
    <property type="match status" value="1"/>
</dbReference>
<keyword evidence="5 7" id="KW-0862">Zinc</keyword>
<dbReference type="PANTHER" id="PTHR45962:SF1">
    <property type="entry name" value="N-FATTY-ACYL-AMINO ACID SYNTHASE_HYDROLASE PM20D1"/>
    <property type="match status" value="1"/>
</dbReference>
<dbReference type="Pfam" id="PF07687">
    <property type="entry name" value="M20_dimer"/>
    <property type="match status" value="1"/>
</dbReference>
<dbReference type="InterPro" id="IPR001261">
    <property type="entry name" value="ArgE/DapE_CS"/>
</dbReference>
<dbReference type="Proteomes" id="UP000316270">
    <property type="component" value="Chromosome 6"/>
</dbReference>
<organism evidence="10 11">
    <name type="scientific">Venturia effusa</name>
    <dbReference type="NCBI Taxonomy" id="50376"/>
    <lineage>
        <taxon>Eukaryota</taxon>
        <taxon>Fungi</taxon>
        <taxon>Dikarya</taxon>
        <taxon>Ascomycota</taxon>
        <taxon>Pezizomycotina</taxon>
        <taxon>Dothideomycetes</taxon>
        <taxon>Pleosporomycetidae</taxon>
        <taxon>Venturiales</taxon>
        <taxon>Venturiaceae</taxon>
        <taxon>Venturia</taxon>
    </lineage>
</organism>
<dbReference type="PROSITE" id="PS00759">
    <property type="entry name" value="ARGE_DAPE_CPG2_2"/>
    <property type="match status" value="1"/>
</dbReference>
<dbReference type="OrthoDB" id="3064516at2759"/>
<evidence type="ECO:0000256" key="4">
    <source>
        <dbReference type="ARBA" id="ARBA00022801"/>
    </source>
</evidence>
<dbReference type="SUPFAM" id="SSF53187">
    <property type="entry name" value="Zn-dependent exopeptidases"/>
    <property type="match status" value="1"/>
</dbReference>
<feature type="binding site" evidence="7">
    <location>
        <position position="220"/>
    </location>
    <ligand>
        <name>Zn(2+)</name>
        <dbReference type="ChEBI" id="CHEBI:29105"/>
        <label>2</label>
    </ligand>
</feature>
<feature type="region of interest" description="Disordered" evidence="8">
    <location>
        <begin position="1"/>
        <end position="28"/>
    </location>
</feature>
<accession>A0A517L7W2</accession>